<dbReference type="EMBL" id="CP007806">
    <property type="protein sequence ID" value="AIG28766.1"/>
    <property type="molecule type" value="Genomic_DNA"/>
</dbReference>
<dbReference type="eggNOG" id="ENOG50337RH">
    <property type="taxonomic scope" value="Bacteria"/>
</dbReference>
<proteinExistence type="predicted"/>
<sequence>MRCITVFTNNYSVFSEIYQVVLNTPLAEDEEKEVEGVTISDAGEVPDEYIEMMKQKPEVAVMRIKKQNITILQHGEVFEILMPSNEAITA</sequence>
<dbReference type="HOGENOM" id="CLU_2521831_0_0_9"/>
<dbReference type="AlphaFoldDB" id="A0A075RBL6"/>
<accession>A0A075RBL6</accession>
<dbReference type="KEGG" id="blr:BRLA_c045020"/>
<name>A0A075RBL6_BRELA</name>
<reference evidence="1 2" key="1">
    <citation type="journal article" date="2011" name="J. Bacteriol.">
        <title>Genome sequence of Brevibacillus laterosporus LMG 15441, a pathogen of invertebrates.</title>
        <authorList>
            <person name="Djukic M."/>
            <person name="Poehlein A."/>
            <person name="Thurmer A."/>
            <person name="Daniel R."/>
        </authorList>
    </citation>
    <scope>NUCLEOTIDE SEQUENCE [LARGE SCALE GENOMIC DNA]</scope>
    <source>
        <strain evidence="1 2">LMG 15441</strain>
    </source>
</reference>
<evidence type="ECO:0000313" key="2">
    <source>
        <dbReference type="Proteomes" id="UP000005850"/>
    </source>
</evidence>
<evidence type="ECO:0000313" key="1">
    <source>
        <dbReference type="EMBL" id="AIG28766.1"/>
    </source>
</evidence>
<dbReference type="RefSeq" id="WP_022586118.1">
    <property type="nucleotide sequence ID" value="NZ_CP007806.1"/>
</dbReference>
<evidence type="ECO:0008006" key="3">
    <source>
        <dbReference type="Google" id="ProtNLM"/>
    </source>
</evidence>
<organism evidence="1 2">
    <name type="scientific">Brevibacillus laterosporus LMG 15441</name>
    <dbReference type="NCBI Taxonomy" id="1042163"/>
    <lineage>
        <taxon>Bacteria</taxon>
        <taxon>Bacillati</taxon>
        <taxon>Bacillota</taxon>
        <taxon>Bacilli</taxon>
        <taxon>Bacillales</taxon>
        <taxon>Paenibacillaceae</taxon>
        <taxon>Brevibacillus</taxon>
    </lineage>
</organism>
<protein>
    <recommendedName>
        <fullName evidence="3">NAD/NADP transhydrogenase alpha subunit</fullName>
    </recommendedName>
</protein>
<dbReference type="Proteomes" id="UP000005850">
    <property type="component" value="Chromosome"/>
</dbReference>
<gene>
    <name evidence="1" type="ORF">BRLA_c045020</name>
</gene>
<keyword evidence="2" id="KW-1185">Reference proteome</keyword>
<dbReference type="STRING" id="1042163.BRLA_c045020"/>